<dbReference type="GeneID" id="78777181"/>
<accession>A0A6A5GHM8</accession>
<dbReference type="RefSeq" id="XP_053583052.1">
    <property type="nucleotide sequence ID" value="XM_053734139.1"/>
</dbReference>
<name>A0A6A5GHM8_CAERE</name>
<comment type="caution">
    <text evidence="1">The sequence shown here is derived from an EMBL/GenBank/DDBJ whole genome shotgun (WGS) entry which is preliminary data.</text>
</comment>
<dbReference type="AlphaFoldDB" id="A0A6A5GHM8"/>
<gene>
    <name evidence="1" type="ORF">GCK72_021254</name>
</gene>
<reference evidence="1 2" key="1">
    <citation type="submission" date="2019-12" db="EMBL/GenBank/DDBJ databases">
        <title>Chromosome-level assembly of the Caenorhabditis remanei genome.</title>
        <authorList>
            <person name="Teterina A.A."/>
            <person name="Willis J.H."/>
            <person name="Phillips P.C."/>
        </authorList>
    </citation>
    <scope>NUCLEOTIDE SEQUENCE [LARGE SCALE GENOMIC DNA]</scope>
    <source>
        <strain evidence="1 2">PX506</strain>
        <tissue evidence="1">Whole organism</tissue>
    </source>
</reference>
<protein>
    <submittedName>
        <fullName evidence="1">Uncharacterized protein</fullName>
    </submittedName>
</protein>
<organism evidence="1 2">
    <name type="scientific">Caenorhabditis remanei</name>
    <name type="common">Caenorhabditis vulgaris</name>
    <dbReference type="NCBI Taxonomy" id="31234"/>
    <lineage>
        <taxon>Eukaryota</taxon>
        <taxon>Metazoa</taxon>
        <taxon>Ecdysozoa</taxon>
        <taxon>Nematoda</taxon>
        <taxon>Chromadorea</taxon>
        <taxon>Rhabditida</taxon>
        <taxon>Rhabditina</taxon>
        <taxon>Rhabditomorpha</taxon>
        <taxon>Rhabditoidea</taxon>
        <taxon>Rhabditidae</taxon>
        <taxon>Peloderinae</taxon>
        <taxon>Caenorhabditis</taxon>
    </lineage>
</organism>
<dbReference type="CTD" id="78777181"/>
<dbReference type="Proteomes" id="UP000483820">
    <property type="component" value="Chromosome V"/>
</dbReference>
<proteinExistence type="predicted"/>
<dbReference type="KEGG" id="crq:GCK72_021254"/>
<evidence type="ECO:0000313" key="2">
    <source>
        <dbReference type="Proteomes" id="UP000483820"/>
    </source>
</evidence>
<sequence length="429" mass="49469">MPIVYDELHAQDERNPNEISFSFNDQEAQPAKRTKFNYKHIGGSTGVSTVVTAYFVEYLVDDYLISVVCEDVDAFVRHQTKKLAYFSLTLLKRDGNQNLLEPIINRVCRCLENSLQSRNEKLKVERIDLSVLEISQAVSAVNLLDQEILQAVGVHLPFEERVFKADDFIPLIEGQRQQRLDLGIMLYEFSLQVLEEVRKLLTYTSKLNSIIIAYTIIDERCIELIAEAGHSSDGETVKFLIYRSNDPIEEMTMLNLFDNKCPINIFEIPSIMRSIASNLEFSQIQSLRKVSRGIRHCVDYIKPDPHILVYFMFLKNSSSVNIEGMINGKIEGNYKGSLEQDAVQINLPQSPVFWKFKILIKTCSAEYFLASLGEPYRVVNNLKYIWFFRIENTIENTLFYLHIMFEQGPLPTGGRLQFAKVHQNDTPFF</sequence>
<evidence type="ECO:0000313" key="1">
    <source>
        <dbReference type="EMBL" id="KAF1754690.1"/>
    </source>
</evidence>
<dbReference type="EMBL" id="WUAV01000005">
    <property type="protein sequence ID" value="KAF1754690.1"/>
    <property type="molecule type" value="Genomic_DNA"/>
</dbReference>